<dbReference type="EMBL" id="JAVDPF010000008">
    <property type="protein sequence ID" value="KAL1880926.1"/>
    <property type="molecule type" value="Genomic_DNA"/>
</dbReference>
<comment type="caution">
    <text evidence="2">The sequence shown here is derived from an EMBL/GenBank/DDBJ whole genome shotgun (WGS) entry which is preliminary data.</text>
</comment>
<evidence type="ECO:0000313" key="2">
    <source>
        <dbReference type="EMBL" id="KAL1880926.1"/>
    </source>
</evidence>
<evidence type="ECO:0000256" key="1">
    <source>
        <dbReference type="SAM" id="MobiDB-lite"/>
    </source>
</evidence>
<keyword evidence="3" id="KW-1185">Reference proteome</keyword>
<feature type="compositionally biased region" description="Polar residues" evidence="1">
    <location>
        <begin position="60"/>
        <end position="86"/>
    </location>
</feature>
<feature type="region of interest" description="Disordered" evidence="1">
    <location>
        <begin position="44"/>
        <end position="86"/>
    </location>
</feature>
<evidence type="ECO:0000313" key="3">
    <source>
        <dbReference type="Proteomes" id="UP001583193"/>
    </source>
</evidence>
<accession>A0ABR3XY31</accession>
<proteinExistence type="predicted"/>
<dbReference type="Proteomes" id="UP001583193">
    <property type="component" value="Unassembled WGS sequence"/>
</dbReference>
<sequence>MRQGLMSCSTDPAHVYADLELAPTFDRVLAVNKAALNGWSKLMKSTTEKTPPSGDEESDGSTSINGSNTVGSTPQEAPTSDRFSVRPTTIQAGALDLDAEDQADLRRTLLLRELNRMENAIYELMNADRKEFEDNADESIRRTVKWSLAGIPQLNEELQDVIQKVKQINSVDGVGVEMVSQ</sequence>
<gene>
    <name evidence="2" type="ORF">Plec18167_003461</name>
</gene>
<protein>
    <submittedName>
        <fullName evidence="2">Uncharacterized protein</fullName>
    </submittedName>
</protein>
<name>A0ABR3XY31_9EURO</name>
<reference evidence="2 3" key="1">
    <citation type="journal article" date="2024" name="IMA Fungus">
        <title>IMA Genome - F19 : A genome assembly and annotation guide to empower mycologists, including annotated draft genome sequences of Ceratocystis pirilliformis, Diaporthe australafricana, Fusarium ophioides, Paecilomyces lecythidis, and Sporothrix stenoceras.</title>
        <authorList>
            <person name="Aylward J."/>
            <person name="Wilson A.M."/>
            <person name="Visagie C.M."/>
            <person name="Spraker J."/>
            <person name="Barnes I."/>
            <person name="Buitendag C."/>
            <person name="Ceriani C."/>
            <person name="Del Mar Angel L."/>
            <person name="du Plessis D."/>
            <person name="Fuchs T."/>
            <person name="Gasser K."/>
            <person name="Kramer D."/>
            <person name="Li W."/>
            <person name="Munsamy K."/>
            <person name="Piso A."/>
            <person name="Price J.L."/>
            <person name="Sonnekus B."/>
            <person name="Thomas C."/>
            <person name="van der Nest A."/>
            <person name="van Dijk A."/>
            <person name="van Heerden A."/>
            <person name="van Vuuren N."/>
            <person name="Yilmaz N."/>
            <person name="Duong T.A."/>
            <person name="van der Merwe N.A."/>
            <person name="Wingfield M.J."/>
            <person name="Wingfield B.D."/>
        </authorList>
    </citation>
    <scope>NUCLEOTIDE SEQUENCE [LARGE SCALE GENOMIC DNA]</scope>
    <source>
        <strain evidence="2 3">CMW 18167</strain>
    </source>
</reference>
<organism evidence="2 3">
    <name type="scientific">Paecilomyces lecythidis</name>
    <dbReference type="NCBI Taxonomy" id="3004212"/>
    <lineage>
        <taxon>Eukaryota</taxon>
        <taxon>Fungi</taxon>
        <taxon>Dikarya</taxon>
        <taxon>Ascomycota</taxon>
        <taxon>Pezizomycotina</taxon>
        <taxon>Eurotiomycetes</taxon>
        <taxon>Eurotiomycetidae</taxon>
        <taxon>Eurotiales</taxon>
        <taxon>Thermoascaceae</taxon>
        <taxon>Paecilomyces</taxon>
    </lineage>
</organism>